<gene>
    <name evidence="2" type="ORF">ALC57_02831</name>
</gene>
<dbReference type="Pfam" id="PF14956">
    <property type="entry name" value="DUF4505"/>
    <property type="match status" value="1"/>
</dbReference>
<sequence>MYSRHSVILNCDTIKCSFLRFTLRERRRGREFEILGYIVIIVEFKVTKMTSIFCIRTGFAVSRTFLLPNILGRGYVTYIQGQSPQPRVREYFYYIDHQGMLFLDDVRIRNFTSCFKDKKFLAFFFKRLRKNDTKRYTDDFPFLSICGVERNYVRCDDLPLVFTKVIQKRNVETGAEEDWFSYAHADDLLTVPFEPQRLFMNIKTGRVYHPAPEKAGGIGLVRSNLAIEFSASFNFQNGEGNAPTHFVWRDERYQLDTGWYRDKLP</sequence>
<comment type="similarity">
    <text evidence="1">Belongs to the UPF0598 family.</text>
</comment>
<dbReference type="AlphaFoldDB" id="A0A195EIP2"/>
<evidence type="ECO:0000313" key="2">
    <source>
        <dbReference type="EMBL" id="KYN27767.1"/>
    </source>
</evidence>
<dbReference type="Proteomes" id="UP000078492">
    <property type="component" value="Unassembled WGS sequence"/>
</dbReference>
<dbReference type="OrthoDB" id="10260024at2759"/>
<evidence type="ECO:0000313" key="3">
    <source>
        <dbReference type="Proteomes" id="UP000078492"/>
    </source>
</evidence>
<name>A0A195EIP2_9HYME</name>
<organism evidence="2 3">
    <name type="scientific">Trachymyrmex cornetzi</name>
    <dbReference type="NCBI Taxonomy" id="471704"/>
    <lineage>
        <taxon>Eukaryota</taxon>
        <taxon>Metazoa</taxon>
        <taxon>Ecdysozoa</taxon>
        <taxon>Arthropoda</taxon>
        <taxon>Hexapoda</taxon>
        <taxon>Insecta</taxon>
        <taxon>Pterygota</taxon>
        <taxon>Neoptera</taxon>
        <taxon>Endopterygota</taxon>
        <taxon>Hymenoptera</taxon>
        <taxon>Apocrita</taxon>
        <taxon>Aculeata</taxon>
        <taxon>Formicoidea</taxon>
        <taxon>Formicidae</taxon>
        <taxon>Myrmicinae</taxon>
        <taxon>Trachymyrmex</taxon>
    </lineage>
</organism>
<dbReference type="PANTHER" id="PTHR31449:SF3">
    <property type="entry name" value="UPF0598 PROTEIN C8ORF82"/>
    <property type="match status" value="1"/>
</dbReference>
<protein>
    <submittedName>
        <fullName evidence="2">UPF0598 protein C8orf82 like protein</fullName>
    </submittedName>
</protein>
<dbReference type="InterPro" id="IPR028108">
    <property type="entry name" value="DUF4505"/>
</dbReference>
<proteinExistence type="inferred from homology"/>
<dbReference type="EMBL" id="KQ978881">
    <property type="protein sequence ID" value="KYN27767.1"/>
    <property type="molecule type" value="Genomic_DNA"/>
</dbReference>
<reference evidence="2 3" key="1">
    <citation type="submission" date="2015-09" db="EMBL/GenBank/DDBJ databases">
        <title>Trachymyrmex cornetzi WGS genome.</title>
        <authorList>
            <person name="Nygaard S."/>
            <person name="Hu H."/>
            <person name="Boomsma J."/>
            <person name="Zhang G."/>
        </authorList>
    </citation>
    <scope>NUCLEOTIDE SEQUENCE [LARGE SCALE GENOMIC DNA]</scope>
    <source>
        <strain evidence="2">Tcor2-1</strain>
        <tissue evidence="2">Whole body</tissue>
    </source>
</reference>
<dbReference type="KEGG" id="tcz:108770928"/>
<dbReference type="PANTHER" id="PTHR31449">
    <property type="entry name" value="UPF0598 PROTEIN C8ORF82"/>
    <property type="match status" value="1"/>
</dbReference>
<accession>A0A195EIP2</accession>
<evidence type="ECO:0000256" key="1">
    <source>
        <dbReference type="ARBA" id="ARBA00006322"/>
    </source>
</evidence>
<keyword evidence="3" id="KW-1185">Reference proteome</keyword>
<dbReference type="STRING" id="471704.A0A195EIP2"/>